<keyword evidence="2" id="KW-0449">Lipoprotein</keyword>
<accession>A0A7H4PA38</accession>
<proteinExistence type="predicted"/>
<name>A0A7H4PA38_9ENTR</name>
<evidence type="ECO:0000256" key="1">
    <source>
        <dbReference type="SAM" id="SignalP"/>
    </source>
</evidence>
<feature type="signal peptide" evidence="1">
    <location>
        <begin position="1"/>
        <end position="21"/>
    </location>
</feature>
<comment type="caution">
    <text evidence="2">The sequence shown here is derived from an EMBL/GenBank/DDBJ whole genome shotgun (WGS) entry which is preliminary data.</text>
</comment>
<reference evidence="2 3" key="1">
    <citation type="submission" date="2018-06" db="EMBL/GenBank/DDBJ databases">
        <authorList>
            <consortium name="Pathogen Informatics"/>
            <person name="Doyle S."/>
        </authorList>
    </citation>
    <scope>NUCLEOTIDE SEQUENCE [LARGE SCALE GENOMIC DNA]</scope>
    <source>
        <strain evidence="2 3">NCTC9149</strain>
    </source>
</reference>
<gene>
    <name evidence="2" type="ORF">NCTC9149_05786</name>
</gene>
<sequence>MKRLLTTTLLAATLVSGMACAADAAIPWADNSGGTESTHIAAMGQDLNIQHQQITKTSEGVWAANSGSISADEAALTSTKTGFCRLPVSDASSGLSQRSDTARQRHIAPGILLLMDGLPAGVRRKLRNRPRLDLRFIT</sequence>
<keyword evidence="1" id="KW-0732">Signal</keyword>
<dbReference type="EMBL" id="UGMX01000002">
    <property type="protein sequence ID" value="STW09303.1"/>
    <property type="molecule type" value="Genomic_DNA"/>
</dbReference>
<dbReference type="AlphaFoldDB" id="A0A7H4PA38"/>
<feature type="chain" id="PRO_5028979888" evidence="1">
    <location>
        <begin position="22"/>
        <end position="138"/>
    </location>
</feature>
<protein>
    <submittedName>
        <fullName evidence="2">Lipoprotein</fullName>
    </submittedName>
</protein>
<organism evidence="2 3">
    <name type="scientific">Klebsiella grimontii</name>
    <dbReference type="NCBI Taxonomy" id="2058152"/>
    <lineage>
        <taxon>Bacteria</taxon>
        <taxon>Pseudomonadati</taxon>
        <taxon>Pseudomonadota</taxon>
        <taxon>Gammaproteobacteria</taxon>
        <taxon>Enterobacterales</taxon>
        <taxon>Enterobacteriaceae</taxon>
        <taxon>Klebsiella/Raoultella group</taxon>
        <taxon>Klebsiella</taxon>
    </lineage>
</organism>
<dbReference type="PROSITE" id="PS51257">
    <property type="entry name" value="PROKAR_LIPOPROTEIN"/>
    <property type="match status" value="1"/>
</dbReference>
<dbReference type="Proteomes" id="UP000254571">
    <property type="component" value="Unassembled WGS sequence"/>
</dbReference>
<evidence type="ECO:0000313" key="2">
    <source>
        <dbReference type="EMBL" id="STW09303.1"/>
    </source>
</evidence>
<evidence type="ECO:0000313" key="3">
    <source>
        <dbReference type="Proteomes" id="UP000254571"/>
    </source>
</evidence>